<keyword evidence="8" id="KW-1185">Reference proteome</keyword>
<dbReference type="Pfam" id="PF00155">
    <property type="entry name" value="Aminotran_1_2"/>
    <property type="match status" value="1"/>
</dbReference>
<dbReference type="InterPro" id="IPR050106">
    <property type="entry name" value="HistidinolP_aminotransfase"/>
</dbReference>
<dbReference type="AlphaFoldDB" id="A0A2V5IUA9"/>
<gene>
    <name evidence="7" type="ORF">CVS30_02435</name>
</gene>
<dbReference type="InterPro" id="IPR004839">
    <property type="entry name" value="Aminotransferase_I/II_large"/>
</dbReference>
<dbReference type="RefSeq" id="WP_110483745.1">
    <property type="nucleotide sequence ID" value="NZ_QJVC01000002.1"/>
</dbReference>
<evidence type="ECO:0000256" key="5">
    <source>
        <dbReference type="RuleBase" id="RU003693"/>
    </source>
</evidence>
<dbReference type="EMBL" id="QJVC01000002">
    <property type="protein sequence ID" value="PYI39571.1"/>
    <property type="molecule type" value="Genomic_DNA"/>
</dbReference>
<sequence length="368" mass="37323">MTTIQTPEALATLPAPRDLVATLPVYSTAGGTVPPRWRASSNESFRPPSPAVLAAIDAAARRCQRYPTLQGEPLISALSSDLGVAAAQIVAGGGSLAVLQQLLTAFAGPGREVVFAWRSYEAYPILVRLSGAQDIPVPLTAGHGHDLPAMAAAVTADTAAVILCSPNNPTGTVLGAAEVEDFLAGIPAHVVVVLDQAYIEFADDAEASSRQSLALLAAHPNLVLLRTFSKAYGLAGLRAGYLVSHPSIAAAVRAVSPPFGLNAVAEAAAVAALADTGALAANVSTVREGRIALHAALASRGLALPDSGGNFLWLPVGEGSAALEAACLAQSVSVRSFAGEGVRVTVGSRDAEAAVLRGVDAWLAGGRV</sequence>
<dbReference type="OrthoDB" id="9809616at2"/>
<comment type="cofactor">
    <cofactor evidence="1 5">
        <name>pyridoxal 5'-phosphate</name>
        <dbReference type="ChEBI" id="CHEBI:597326"/>
    </cofactor>
</comment>
<evidence type="ECO:0000313" key="8">
    <source>
        <dbReference type="Proteomes" id="UP000247980"/>
    </source>
</evidence>
<evidence type="ECO:0000256" key="1">
    <source>
        <dbReference type="ARBA" id="ARBA00001933"/>
    </source>
</evidence>
<dbReference type="InterPro" id="IPR024892">
    <property type="entry name" value="ArAT"/>
</dbReference>
<protein>
    <submittedName>
        <fullName evidence="7">Aminotransferase</fullName>
    </submittedName>
</protein>
<dbReference type="GO" id="GO:0008483">
    <property type="term" value="F:transaminase activity"/>
    <property type="evidence" value="ECO:0007669"/>
    <property type="project" value="UniProtKB-KW"/>
</dbReference>
<name>A0A2V5IUA9_9MICC</name>
<keyword evidence="4 5" id="KW-0663">Pyridoxal phosphate</keyword>
<evidence type="ECO:0000256" key="2">
    <source>
        <dbReference type="ARBA" id="ARBA00022576"/>
    </source>
</evidence>
<evidence type="ECO:0000313" key="7">
    <source>
        <dbReference type="EMBL" id="PYI39571.1"/>
    </source>
</evidence>
<reference evidence="7 8" key="1">
    <citation type="submission" date="2018-05" db="EMBL/GenBank/DDBJ databases">
        <title>Genetic diversity of glacier-inhabiting Cryobacterium bacteria in China and description of Cryobacterium mengkeensis sp. nov. and Arthrobacter glacialis sp. nov.</title>
        <authorList>
            <person name="Liu Q."/>
            <person name="Xin Y.-H."/>
        </authorList>
    </citation>
    <scope>NUCLEOTIDE SEQUENCE [LARGE SCALE GENOMIC DNA]</scope>
    <source>
        <strain evidence="7 8">B7</strain>
    </source>
</reference>
<dbReference type="InterPro" id="IPR015421">
    <property type="entry name" value="PyrdxlP-dep_Trfase_major"/>
</dbReference>
<dbReference type="CDD" id="cd00609">
    <property type="entry name" value="AAT_like"/>
    <property type="match status" value="1"/>
</dbReference>
<dbReference type="InterPro" id="IPR015422">
    <property type="entry name" value="PyrdxlP-dep_Trfase_small"/>
</dbReference>
<keyword evidence="3 7" id="KW-0808">Transferase</keyword>
<feature type="domain" description="Aminotransferase class I/classII large" evidence="6">
    <location>
        <begin position="47"/>
        <end position="348"/>
    </location>
</feature>
<dbReference type="Gene3D" id="3.90.1150.10">
    <property type="entry name" value="Aspartate Aminotransferase, domain 1"/>
    <property type="match status" value="1"/>
</dbReference>
<proteinExistence type="inferred from homology"/>
<evidence type="ECO:0000256" key="3">
    <source>
        <dbReference type="ARBA" id="ARBA00022679"/>
    </source>
</evidence>
<organism evidence="7 8">
    <name type="scientific">Arthrobacter psychrolactophilus</name>
    <dbReference type="NCBI Taxonomy" id="92442"/>
    <lineage>
        <taxon>Bacteria</taxon>
        <taxon>Bacillati</taxon>
        <taxon>Actinomycetota</taxon>
        <taxon>Actinomycetes</taxon>
        <taxon>Micrococcales</taxon>
        <taxon>Micrococcaceae</taxon>
        <taxon>Arthrobacter</taxon>
    </lineage>
</organism>
<dbReference type="PANTHER" id="PTHR43643:SF3">
    <property type="entry name" value="HISTIDINOL-PHOSPHATE AMINOTRANSFERASE"/>
    <property type="match status" value="1"/>
</dbReference>
<accession>A0A2V5IUA9</accession>
<comment type="caution">
    <text evidence="7">The sequence shown here is derived from an EMBL/GenBank/DDBJ whole genome shotgun (WGS) entry which is preliminary data.</text>
</comment>
<dbReference type="SUPFAM" id="SSF53383">
    <property type="entry name" value="PLP-dependent transferases"/>
    <property type="match status" value="1"/>
</dbReference>
<dbReference type="PANTHER" id="PTHR43643">
    <property type="entry name" value="HISTIDINOL-PHOSPHATE AMINOTRANSFERASE 2"/>
    <property type="match status" value="1"/>
</dbReference>
<dbReference type="Proteomes" id="UP000247980">
    <property type="component" value="Unassembled WGS sequence"/>
</dbReference>
<comment type="similarity">
    <text evidence="5">Belongs to the class-II pyridoxal-phosphate-dependent aminotransferase family.</text>
</comment>
<dbReference type="InterPro" id="IPR001917">
    <property type="entry name" value="Aminotrans_II_pyridoxalP_BS"/>
</dbReference>
<dbReference type="Gene3D" id="3.40.640.10">
    <property type="entry name" value="Type I PLP-dependent aspartate aminotransferase-like (Major domain)"/>
    <property type="match status" value="1"/>
</dbReference>
<dbReference type="GO" id="GO:0030170">
    <property type="term" value="F:pyridoxal phosphate binding"/>
    <property type="evidence" value="ECO:0007669"/>
    <property type="project" value="InterPro"/>
</dbReference>
<dbReference type="InterPro" id="IPR015424">
    <property type="entry name" value="PyrdxlP-dep_Trfase"/>
</dbReference>
<dbReference type="PROSITE" id="PS00599">
    <property type="entry name" value="AA_TRANSFER_CLASS_2"/>
    <property type="match status" value="1"/>
</dbReference>
<dbReference type="NCBIfam" id="NF002878">
    <property type="entry name" value="PRK03321.1"/>
    <property type="match status" value="1"/>
</dbReference>
<evidence type="ECO:0000259" key="6">
    <source>
        <dbReference type="Pfam" id="PF00155"/>
    </source>
</evidence>
<keyword evidence="2 7" id="KW-0032">Aminotransferase</keyword>
<evidence type="ECO:0000256" key="4">
    <source>
        <dbReference type="ARBA" id="ARBA00022898"/>
    </source>
</evidence>